<dbReference type="InterPro" id="IPR001879">
    <property type="entry name" value="GPCR_2_extracellular_dom"/>
</dbReference>
<dbReference type="FunFam" id="1.20.1070.10:FF:000022">
    <property type="entry name" value="Pituitary adenylate cyclase-activating polypeptide type I receptor"/>
    <property type="match status" value="1"/>
</dbReference>
<dbReference type="PROSITE" id="PS00649">
    <property type="entry name" value="G_PROTEIN_RECEP_F2_1"/>
    <property type="match status" value="1"/>
</dbReference>
<sequence length="469" mass="53867">MANILQASLAAFLLLPMATAMHSDCIFKKEQVMCLEKIQRASDLMGLNDSSPGCPGMWDNLTCWKPARVGEMVLVSCPELFRIFNPDQVWKLETIGEFDFPDSNSLDLSDMRVVSRNCTEDGWSEPFPHYVDACGFDDYDEYEPGDQDYYYLSVKALYTVGYSTSLVTLTTAMVILCRFRKLHCTRNFIHMNLFVSFMLRAISVFIKDWILYAEQDNNHCFISTVECKAIMVFFHYCVVSNYFWLFIEGLYLFTLLVETFFPERRYFYWYTIIGWGTPTVCVSVWAMLRLYFDDTGCWDMNDNTALWWVIKGPVVGSIMVNFVLFIGIIIILVQKLQSPDMGGNESSIYLRLARSTLLLIPLFGIHYTVFAFSPENVSKRERLVFELGLGSFQGFVVAVLYCFLNGEVQAEIKRKWRSWKVNRYFTMDFKHRHPSLASSGVNGGTQLSILSKSSSQIRMSGLPADNLAT</sequence>
<dbReference type="PROSITE" id="PS50261">
    <property type="entry name" value="G_PROTEIN_RECEP_F2_4"/>
    <property type="match status" value="1"/>
</dbReference>
<dbReference type="Gene3D" id="4.10.1240.10">
    <property type="entry name" value="GPCR, family 2, extracellular hormone receptor domain"/>
    <property type="match status" value="1"/>
</dbReference>
<keyword evidence="8" id="KW-0297">G-protein coupled receptor</keyword>
<evidence type="ECO:0000256" key="11">
    <source>
        <dbReference type="ARBA" id="ARBA00023170"/>
    </source>
</evidence>
<dbReference type="GO" id="GO:0017046">
    <property type="term" value="F:peptide hormone binding"/>
    <property type="evidence" value="ECO:0007669"/>
    <property type="project" value="TreeGrafter"/>
</dbReference>
<feature type="domain" description="G-protein coupled receptors family 2 profile 1" evidence="19">
    <location>
        <begin position="33"/>
        <end position="138"/>
    </location>
</feature>
<dbReference type="CTD" id="117"/>
<keyword evidence="9 17" id="KW-0472">Membrane</keyword>
<dbReference type="InterPro" id="IPR017981">
    <property type="entry name" value="GPCR_2-like_7TM"/>
</dbReference>
<feature type="domain" description="G-protein coupled receptors family 2 profile 2" evidence="20">
    <location>
        <begin position="154"/>
        <end position="405"/>
    </location>
</feature>
<feature type="transmembrane region" description="Helical" evidence="17">
    <location>
        <begin position="242"/>
        <end position="261"/>
    </location>
</feature>
<evidence type="ECO:0000256" key="7">
    <source>
        <dbReference type="ARBA" id="ARBA00022989"/>
    </source>
</evidence>
<feature type="signal peptide" evidence="18">
    <location>
        <begin position="1"/>
        <end position="20"/>
    </location>
</feature>
<keyword evidence="5 17" id="KW-0812">Transmembrane</keyword>
<dbReference type="GO" id="GO:0007188">
    <property type="term" value="P:adenylate cyclase-modulating G protein-coupled receptor signaling pathway"/>
    <property type="evidence" value="ECO:0007669"/>
    <property type="project" value="TreeGrafter"/>
</dbReference>
<evidence type="ECO:0000256" key="6">
    <source>
        <dbReference type="ARBA" id="ARBA00022729"/>
    </source>
</evidence>
<dbReference type="AlphaFoldDB" id="A0A6J2BGW0"/>
<keyword evidence="13" id="KW-0807">Transducer</keyword>
<keyword evidence="4" id="KW-0597">Phosphoprotein</keyword>
<feature type="transmembrane region" description="Helical" evidence="17">
    <location>
        <begin position="352"/>
        <end position="372"/>
    </location>
</feature>
<dbReference type="InterPro" id="IPR000832">
    <property type="entry name" value="GPCR_2_secretin-like"/>
</dbReference>
<dbReference type="SUPFAM" id="SSF81321">
    <property type="entry name" value="Family A G protein-coupled receptor-like"/>
    <property type="match status" value="1"/>
</dbReference>
<comment type="function">
    <text evidence="14">G protein-coupled receptor activated by the neuropeptide pituitary adenylate cyclase-activating polypeptide (ADCYAP1/PACAP). Binds both PACAP27 and PACAP38 bioactive peptides. Ligand binding causes a conformation change that triggers signaling via guanine nucleotide-binding proteins (G proteins) and modulates the activity of downstream effectors. Activates cAMP-dependent pathway. May regulate the release of adrenocorticotropin, luteinizing hormone, growth hormone, prolactin, epinephrine, and catecholamine. May play a role in spermatogenesis and sperm motility. Causes smooth muscle relaxation and secretion in the gastrointestinal tract.</text>
</comment>
<comment type="subunit">
    <text evidence="15">Interacts with maxadilan, a vasodilator peptide from Lutzomyia longipalpis saliva; the interaction results in ADCYAP1R1 activation.</text>
</comment>
<dbReference type="Gene3D" id="1.20.1070.10">
    <property type="entry name" value="Rhodopsin 7-helix transmembrane proteins"/>
    <property type="match status" value="1"/>
</dbReference>
<dbReference type="Pfam" id="PF00002">
    <property type="entry name" value="7tm_2"/>
    <property type="match status" value="1"/>
</dbReference>
<protein>
    <recommendedName>
        <fullName evidence="16">Pituitary adenylate cyclase-activating polypeptide type I receptor</fullName>
    </recommendedName>
</protein>
<feature type="transmembrane region" description="Helical" evidence="17">
    <location>
        <begin position="384"/>
        <end position="404"/>
    </location>
</feature>
<feature type="transmembrane region" description="Helical" evidence="17">
    <location>
        <begin position="308"/>
        <end position="332"/>
    </location>
</feature>
<dbReference type="PROSITE" id="PS00650">
    <property type="entry name" value="G_PROTEIN_RECEP_F2_2"/>
    <property type="match status" value="1"/>
</dbReference>
<dbReference type="GO" id="GO:0004999">
    <property type="term" value="F:vasoactive intestinal polypeptide receptor activity"/>
    <property type="evidence" value="ECO:0007669"/>
    <property type="project" value="InterPro"/>
</dbReference>
<dbReference type="FunFam" id="4.10.1240.10:FF:000008">
    <property type="entry name" value="pituitary adenylate cyclase-activating polypeptide type I receptor"/>
    <property type="match status" value="1"/>
</dbReference>
<comment type="similarity">
    <text evidence="2">Belongs to the G-protein coupled receptor 2 family.</text>
</comment>
<evidence type="ECO:0000256" key="1">
    <source>
        <dbReference type="ARBA" id="ARBA00004651"/>
    </source>
</evidence>
<dbReference type="InterPro" id="IPR017983">
    <property type="entry name" value="GPCR_2_secretin-like_CS"/>
</dbReference>
<feature type="transmembrane region" description="Helical" evidence="17">
    <location>
        <begin position="188"/>
        <end position="206"/>
    </location>
</feature>
<evidence type="ECO:0000256" key="3">
    <source>
        <dbReference type="ARBA" id="ARBA00022475"/>
    </source>
</evidence>
<evidence type="ECO:0000256" key="13">
    <source>
        <dbReference type="ARBA" id="ARBA00023224"/>
    </source>
</evidence>
<dbReference type="PRINTS" id="PR01156">
    <property type="entry name" value="PACAPRECEPTR"/>
</dbReference>
<evidence type="ECO:0000256" key="12">
    <source>
        <dbReference type="ARBA" id="ARBA00023180"/>
    </source>
</evidence>
<dbReference type="PROSITE" id="PS50227">
    <property type="entry name" value="G_PROTEIN_RECEP_F2_3"/>
    <property type="match status" value="1"/>
</dbReference>
<keyword evidence="3" id="KW-1003">Cell membrane</keyword>
<dbReference type="GO" id="GO:0005886">
    <property type="term" value="C:plasma membrane"/>
    <property type="evidence" value="ECO:0007669"/>
    <property type="project" value="UniProtKB-SubCell"/>
</dbReference>
<dbReference type="GO" id="GO:0008528">
    <property type="term" value="F:G protein-coupled peptide receptor activity"/>
    <property type="evidence" value="ECO:0007669"/>
    <property type="project" value="TreeGrafter"/>
</dbReference>
<evidence type="ECO:0000259" key="19">
    <source>
        <dbReference type="PROSITE" id="PS50227"/>
    </source>
</evidence>
<evidence type="ECO:0000256" key="18">
    <source>
        <dbReference type="SAM" id="SignalP"/>
    </source>
</evidence>
<evidence type="ECO:0000256" key="17">
    <source>
        <dbReference type="SAM" id="Phobius"/>
    </source>
</evidence>
<evidence type="ECO:0000259" key="20">
    <source>
        <dbReference type="PROSITE" id="PS50261"/>
    </source>
</evidence>
<dbReference type="CDD" id="cd15987">
    <property type="entry name" value="7tmB1_PACAP-R1"/>
    <property type="match status" value="1"/>
</dbReference>
<evidence type="ECO:0000256" key="8">
    <source>
        <dbReference type="ARBA" id="ARBA00023040"/>
    </source>
</evidence>
<evidence type="ECO:0000256" key="14">
    <source>
        <dbReference type="ARBA" id="ARBA00053971"/>
    </source>
</evidence>
<name>A0A6J2BGW0_ZALCA</name>
<evidence type="ECO:0000313" key="22">
    <source>
        <dbReference type="RefSeq" id="XP_027430236.1"/>
    </source>
</evidence>
<keyword evidence="12" id="KW-0325">Glycoprotein</keyword>
<dbReference type="PANTHER" id="PTHR45620">
    <property type="entry name" value="PDF RECEPTOR-LIKE PROTEIN-RELATED"/>
    <property type="match status" value="1"/>
</dbReference>
<accession>A0A6J2BGW0</accession>
<evidence type="ECO:0000256" key="5">
    <source>
        <dbReference type="ARBA" id="ARBA00022692"/>
    </source>
</evidence>
<dbReference type="PANTHER" id="PTHR45620:SF12">
    <property type="entry name" value="PITUITARY ADENYLATE CYCLASE-ACTIVATING POLYPEPTIDE TYPE I RECEPTOR"/>
    <property type="match status" value="1"/>
</dbReference>
<dbReference type="InterPro" id="IPR036445">
    <property type="entry name" value="GPCR_2_extracell_dom_sf"/>
</dbReference>
<keyword evidence="11 22" id="KW-0675">Receptor</keyword>
<gene>
    <name evidence="22" type="primary">ADCYAP1R1</name>
</gene>
<evidence type="ECO:0000256" key="10">
    <source>
        <dbReference type="ARBA" id="ARBA00023157"/>
    </source>
</evidence>
<evidence type="ECO:0000256" key="15">
    <source>
        <dbReference type="ARBA" id="ARBA00064714"/>
    </source>
</evidence>
<dbReference type="Proteomes" id="UP000515165">
    <property type="component" value="Chromosome 12"/>
</dbReference>
<dbReference type="Pfam" id="PF02793">
    <property type="entry name" value="HRM"/>
    <property type="match status" value="1"/>
</dbReference>
<keyword evidence="6 18" id="KW-0732">Signal</keyword>
<dbReference type="InterPro" id="IPR050332">
    <property type="entry name" value="GPCR_2"/>
</dbReference>
<evidence type="ECO:0000256" key="16">
    <source>
        <dbReference type="ARBA" id="ARBA00072017"/>
    </source>
</evidence>
<dbReference type="RefSeq" id="XP_027430236.1">
    <property type="nucleotide sequence ID" value="XM_027574435.1"/>
</dbReference>
<feature type="transmembrane region" description="Helical" evidence="17">
    <location>
        <begin position="268"/>
        <end position="288"/>
    </location>
</feature>
<reference evidence="22" key="1">
    <citation type="submission" date="2025-08" db="UniProtKB">
        <authorList>
            <consortium name="RefSeq"/>
        </authorList>
    </citation>
    <scope>IDENTIFICATION</scope>
    <source>
        <tissue evidence="22">Blood</tissue>
    </source>
</reference>
<dbReference type="GO" id="GO:0007166">
    <property type="term" value="P:cell surface receptor signaling pathway"/>
    <property type="evidence" value="ECO:0007669"/>
    <property type="project" value="InterPro"/>
</dbReference>
<keyword evidence="10" id="KW-1015">Disulfide bond</keyword>
<dbReference type="InterPro" id="IPR002285">
    <property type="entry name" value="GPCR_2_PACAP_1_rcpt"/>
</dbReference>
<dbReference type="GeneID" id="113911650"/>
<evidence type="ECO:0000313" key="21">
    <source>
        <dbReference type="Proteomes" id="UP000515165"/>
    </source>
</evidence>
<proteinExistence type="inferred from homology"/>
<feature type="transmembrane region" description="Helical" evidence="17">
    <location>
        <begin position="156"/>
        <end position="176"/>
    </location>
</feature>
<dbReference type="PRINTS" id="PR00249">
    <property type="entry name" value="GPCRSECRETIN"/>
</dbReference>
<dbReference type="SUPFAM" id="SSF111418">
    <property type="entry name" value="Hormone receptor domain"/>
    <property type="match status" value="1"/>
</dbReference>
<evidence type="ECO:0000256" key="9">
    <source>
        <dbReference type="ARBA" id="ARBA00023136"/>
    </source>
</evidence>
<feature type="chain" id="PRO_5026783144" description="Pituitary adenylate cyclase-activating polypeptide type I receptor" evidence="18">
    <location>
        <begin position="21"/>
        <end position="469"/>
    </location>
</feature>
<evidence type="ECO:0000256" key="4">
    <source>
        <dbReference type="ARBA" id="ARBA00022553"/>
    </source>
</evidence>
<dbReference type="SMART" id="SM00008">
    <property type="entry name" value="HormR"/>
    <property type="match status" value="1"/>
</dbReference>
<organism evidence="21 22">
    <name type="scientific">Zalophus californianus</name>
    <name type="common">California sealion</name>
    <dbReference type="NCBI Taxonomy" id="9704"/>
    <lineage>
        <taxon>Eukaryota</taxon>
        <taxon>Metazoa</taxon>
        <taxon>Chordata</taxon>
        <taxon>Craniata</taxon>
        <taxon>Vertebrata</taxon>
        <taxon>Euteleostomi</taxon>
        <taxon>Mammalia</taxon>
        <taxon>Eutheria</taxon>
        <taxon>Laurasiatheria</taxon>
        <taxon>Carnivora</taxon>
        <taxon>Caniformia</taxon>
        <taxon>Pinnipedia</taxon>
        <taxon>Otariidae</taxon>
        <taxon>Zalophus</taxon>
    </lineage>
</organism>
<keyword evidence="21" id="KW-1185">Reference proteome</keyword>
<comment type="subcellular location">
    <subcellularLocation>
        <location evidence="1">Cell membrane</location>
        <topology evidence="1">Multi-pass membrane protein</topology>
    </subcellularLocation>
</comment>
<evidence type="ECO:0000256" key="2">
    <source>
        <dbReference type="ARBA" id="ARBA00005314"/>
    </source>
</evidence>
<keyword evidence="7 17" id="KW-1133">Transmembrane helix</keyword>